<accession>A0A1W6JMZ1</accession>
<keyword evidence="2" id="KW-1185">Reference proteome</keyword>
<evidence type="ECO:0000313" key="2">
    <source>
        <dbReference type="Proteomes" id="UP000224987"/>
    </source>
</evidence>
<evidence type="ECO:0000313" key="1">
    <source>
        <dbReference type="EMBL" id="ARM67576.1"/>
    </source>
</evidence>
<evidence type="ECO:0008006" key="3">
    <source>
        <dbReference type="Google" id="ProtNLM"/>
    </source>
</evidence>
<protein>
    <recommendedName>
        <fullName evidence="3">Transglycosylase</fullName>
    </recommendedName>
</protein>
<proteinExistence type="predicted"/>
<gene>
    <name evidence="1" type="ORF">LW81_006</name>
</gene>
<sequence>MTNRNGFQLLGHGEYQGMTLGEQINMARGLPRGSWVVYP</sequence>
<dbReference type="EMBL" id="KY554777">
    <property type="protein sequence ID" value="ARM67576.1"/>
    <property type="molecule type" value="Genomic_DNA"/>
</dbReference>
<reference evidence="1 2" key="1">
    <citation type="journal article" date="2017" name="Viruses">
        <title>Phage Biodiversity in Artisanal Cheese Wheys Reflects the Complexity of the Fermentation Process.</title>
        <authorList>
            <person name="Mahony J."/>
            <person name="Moscarelli A."/>
            <person name="Kelleher P."/>
            <person name="Lugli G.A."/>
            <person name="Ventura M."/>
            <person name="Settanni L."/>
            <person name="van Sinderen D."/>
        </authorList>
    </citation>
    <scope>NUCLEOTIDE SEQUENCE [LARGE SCALE GENOMIC DNA]</scope>
</reference>
<name>A0A1W6JMZ1_9CAUD</name>
<dbReference type="Proteomes" id="UP000224987">
    <property type="component" value="Segment"/>
</dbReference>
<organism evidence="1 2">
    <name type="scientific">Lactococcus phage LW81</name>
    <dbReference type="NCBI Taxonomy" id="1965482"/>
    <lineage>
        <taxon>Viruses</taxon>
        <taxon>Duplodnaviria</taxon>
        <taxon>Heunggongvirae</taxon>
        <taxon>Uroviricota</taxon>
        <taxon>Caudoviricetes</taxon>
        <taxon>Audreyjarvisvirus</taxon>
        <taxon>Audreyjarvisvirus LW81</taxon>
    </lineage>
</organism>